<dbReference type="Pfam" id="PF17775">
    <property type="entry name" value="YchJ_M-like"/>
    <property type="match status" value="1"/>
</dbReference>
<dbReference type="InterPro" id="IPR048469">
    <property type="entry name" value="YchJ-like_M"/>
</dbReference>
<evidence type="ECO:0000313" key="4">
    <source>
        <dbReference type="EMBL" id="WIT10227.1"/>
    </source>
</evidence>
<dbReference type="HAMAP" id="MF_00612">
    <property type="entry name" value="UPF0225"/>
    <property type="match status" value="1"/>
</dbReference>
<feature type="domain" description="YchJ-like middle NTF2-like" evidence="3">
    <location>
        <begin position="36"/>
        <end position="129"/>
    </location>
</feature>
<name>A0AA95N8A5_9BURK</name>
<protein>
    <recommendedName>
        <fullName evidence="2">UPF0225 protein PFX98_14970</fullName>
    </recommendedName>
</protein>
<dbReference type="AlphaFoldDB" id="A0AA95N8A5"/>
<comment type="similarity">
    <text evidence="1 2">Belongs to the UPF0225 family.</text>
</comment>
<dbReference type="Proteomes" id="UP001177769">
    <property type="component" value="Chromosome"/>
</dbReference>
<evidence type="ECO:0000256" key="1">
    <source>
        <dbReference type="ARBA" id="ARBA00010839"/>
    </source>
</evidence>
<reference evidence="4" key="1">
    <citation type="submission" date="2023-01" db="EMBL/GenBank/DDBJ databases">
        <title>Whole genome sequence of Paucibacter sp. S2-9 isolated from pond sediment.</title>
        <authorList>
            <person name="Jung J.Y."/>
        </authorList>
    </citation>
    <scope>NUCLEOTIDE SEQUENCE</scope>
    <source>
        <strain evidence="4">S2-9</strain>
    </source>
</reference>
<evidence type="ECO:0000313" key="5">
    <source>
        <dbReference type="Proteomes" id="UP001177769"/>
    </source>
</evidence>
<dbReference type="PANTHER" id="PTHR33747">
    <property type="entry name" value="UPF0225 PROTEIN SCO1677"/>
    <property type="match status" value="1"/>
</dbReference>
<proteinExistence type="inferred from homology"/>
<accession>A0AA95N8A5</accession>
<dbReference type="RefSeq" id="WP_285231296.1">
    <property type="nucleotide sequence ID" value="NZ_CP116346.1"/>
</dbReference>
<dbReference type="InterPro" id="IPR004027">
    <property type="entry name" value="SEC_C_motif"/>
</dbReference>
<dbReference type="SUPFAM" id="SSF103642">
    <property type="entry name" value="Sec-C motif"/>
    <property type="match status" value="1"/>
</dbReference>
<evidence type="ECO:0000259" key="3">
    <source>
        <dbReference type="Pfam" id="PF17775"/>
    </source>
</evidence>
<dbReference type="InterPro" id="IPR023006">
    <property type="entry name" value="YchJ-like"/>
</dbReference>
<dbReference type="Pfam" id="PF02810">
    <property type="entry name" value="SEC-C"/>
    <property type="match status" value="1"/>
</dbReference>
<keyword evidence="5" id="KW-1185">Reference proteome</keyword>
<organism evidence="4 5">
    <name type="scientific">Paucibacter sediminis</name>
    <dbReference type="NCBI Taxonomy" id="3019553"/>
    <lineage>
        <taxon>Bacteria</taxon>
        <taxon>Pseudomonadati</taxon>
        <taxon>Pseudomonadota</taxon>
        <taxon>Betaproteobacteria</taxon>
        <taxon>Burkholderiales</taxon>
        <taxon>Sphaerotilaceae</taxon>
        <taxon>Roseateles</taxon>
    </lineage>
</organism>
<dbReference type="Gene3D" id="3.10.450.50">
    <property type="match status" value="1"/>
</dbReference>
<dbReference type="InterPro" id="IPR032710">
    <property type="entry name" value="NTF2-like_dom_sf"/>
</dbReference>
<sequence length="132" mass="14852">MKNDLSCPCGSGKPYDACCGAIHQRFAASGELSAPTAEALMRSRYSAYVRELRDYLLASWHPSQRPVSLEGNEPGLKWLGLDVKRHRQQDADHATVEFVARSKLGGRAQRLHETSRFVRERGAWYYLDGEIA</sequence>
<dbReference type="SUPFAM" id="SSF54427">
    <property type="entry name" value="NTF2-like"/>
    <property type="match status" value="1"/>
</dbReference>
<gene>
    <name evidence="4" type="ORF">PFX98_14970</name>
</gene>
<evidence type="ECO:0000256" key="2">
    <source>
        <dbReference type="HAMAP-Rule" id="MF_00612"/>
    </source>
</evidence>
<dbReference type="EMBL" id="CP116346">
    <property type="protein sequence ID" value="WIT10227.1"/>
    <property type="molecule type" value="Genomic_DNA"/>
</dbReference>
<dbReference type="KEGG" id="pais:PFX98_14970"/>
<dbReference type="PANTHER" id="PTHR33747:SF1">
    <property type="entry name" value="ADENYLATE CYCLASE-ASSOCIATED CAP C-TERMINAL DOMAIN-CONTAINING PROTEIN"/>
    <property type="match status" value="1"/>
</dbReference>